<evidence type="ECO:0000313" key="3">
    <source>
        <dbReference type="Proteomes" id="UP001500218"/>
    </source>
</evidence>
<dbReference type="Proteomes" id="UP001500218">
    <property type="component" value="Unassembled WGS sequence"/>
</dbReference>
<feature type="transmembrane region" description="Helical" evidence="1">
    <location>
        <begin position="36"/>
        <end position="57"/>
    </location>
</feature>
<comment type="caution">
    <text evidence="2">The sequence shown here is derived from an EMBL/GenBank/DDBJ whole genome shotgun (WGS) entry which is preliminary data.</text>
</comment>
<keyword evidence="3" id="KW-1185">Reference proteome</keyword>
<organism evidence="2 3">
    <name type="scientific">Luedemannella flava</name>
    <dbReference type="NCBI Taxonomy" id="349316"/>
    <lineage>
        <taxon>Bacteria</taxon>
        <taxon>Bacillati</taxon>
        <taxon>Actinomycetota</taxon>
        <taxon>Actinomycetes</taxon>
        <taxon>Micromonosporales</taxon>
        <taxon>Micromonosporaceae</taxon>
        <taxon>Luedemannella</taxon>
    </lineage>
</organism>
<evidence type="ECO:0000313" key="2">
    <source>
        <dbReference type="EMBL" id="GAA1794886.1"/>
    </source>
</evidence>
<name>A0ABP4XX67_9ACTN</name>
<keyword evidence="1" id="KW-0812">Transmembrane</keyword>
<dbReference type="EMBL" id="BAAALT010000038">
    <property type="protein sequence ID" value="GAA1794886.1"/>
    <property type="molecule type" value="Genomic_DNA"/>
</dbReference>
<protein>
    <submittedName>
        <fullName evidence="2">Uncharacterized protein</fullName>
    </submittedName>
</protein>
<keyword evidence="1" id="KW-1133">Transmembrane helix</keyword>
<proteinExistence type="predicted"/>
<dbReference type="RefSeq" id="WP_344127861.1">
    <property type="nucleotide sequence ID" value="NZ_BAAALT010000038.1"/>
</dbReference>
<sequence>MRWILIVGGLLLILSGAVWTLQGLNLLGGSSMSGDKTWAVIGPLAALAGIVALRGGLRRNP</sequence>
<accession>A0ABP4XX67</accession>
<reference evidence="3" key="1">
    <citation type="journal article" date="2019" name="Int. J. Syst. Evol. Microbiol.">
        <title>The Global Catalogue of Microorganisms (GCM) 10K type strain sequencing project: providing services to taxonomists for standard genome sequencing and annotation.</title>
        <authorList>
            <consortium name="The Broad Institute Genomics Platform"/>
            <consortium name="The Broad Institute Genome Sequencing Center for Infectious Disease"/>
            <person name="Wu L."/>
            <person name="Ma J."/>
        </authorList>
    </citation>
    <scope>NUCLEOTIDE SEQUENCE [LARGE SCALE GENOMIC DNA]</scope>
    <source>
        <strain evidence="3">JCM 13250</strain>
    </source>
</reference>
<gene>
    <name evidence="2" type="ORF">GCM10009682_15770</name>
</gene>
<keyword evidence="1" id="KW-0472">Membrane</keyword>
<evidence type="ECO:0000256" key="1">
    <source>
        <dbReference type="SAM" id="Phobius"/>
    </source>
</evidence>